<feature type="domain" description="Thioredoxin" evidence="2">
    <location>
        <begin position="10"/>
        <end position="126"/>
    </location>
</feature>
<dbReference type="OMA" id="HFEDEYK"/>
<evidence type="ECO:0000256" key="1">
    <source>
        <dbReference type="ARBA" id="ARBA00008987"/>
    </source>
</evidence>
<keyword evidence="4" id="KW-1185">Reference proteome</keyword>
<evidence type="ECO:0000313" key="4">
    <source>
        <dbReference type="Proteomes" id="UP000054937"/>
    </source>
</evidence>
<dbReference type="GO" id="GO:0005829">
    <property type="term" value="C:cytosol"/>
    <property type="evidence" value="ECO:0007669"/>
    <property type="project" value="TreeGrafter"/>
</dbReference>
<comment type="caution">
    <text evidence="3">The sequence shown here is derived from an EMBL/GenBank/DDBJ whole genome shotgun (WGS) entry which is preliminary data.</text>
</comment>
<dbReference type="InterPro" id="IPR010357">
    <property type="entry name" value="TXNDC17_dom"/>
</dbReference>
<dbReference type="EMBL" id="LDAU01000154">
    <property type="protein sequence ID" value="KRX02545.1"/>
    <property type="molecule type" value="Genomic_DNA"/>
</dbReference>
<dbReference type="Gene3D" id="3.40.30.10">
    <property type="entry name" value="Glutaredoxin"/>
    <property type="match status" value="1"/>
</dbReference>
<dbReference type="PANTHER" id="PTHR12452">
    <property type="entry name" value="42-9-9 PROTEIN-RELATED"/>
    <property type="match status" value="1"/>
</dbReference>
<name>A0A0V0QK36_PSEPJ</name>
<dbReference type="InterPro" id="IPR036249">
    <property type="entry name" value="Thioredoxin-like_sf"/>
</dbReference>
<evidence type="ECO:0000259" key="2">
    <source>
        <dbReference type="Pfam" id="PF06110"/>
    </source>
</evidence>
<dbReference type="Proteomes" id="UP000054937">
    <property type="component" value="Unassembled WGS sequence"/>
</dbReference>
<dbReference type="Pfam" id="PF06110">
    <property type="entry name" value="TXD17-like_Trx"/>
    <property type="match status" value="1"/>
</dbReference>
<proteinExistence type="inferred from homology"/>
<dbReference type="InterPro" id="IPR045108">
    <property type="entry name" value="TXNDC17-like"/>
</dbReference>
<dbReference type="OrthoDB" id="78947at2759"/>
<organism evidence="3 4">
    <name type="scientific">Pseudocohnilembus persalinus</name>
    <name type="common">Ciliate</name>
    <dbReference type="NCBI Taxonomy" id="266149"/>
    <lineage>
        <taxon>Eukaryota</taxon>
        <taxon>Sar</taxon>
        <taxon>Alveolata</taxon>
        <taxon>Ciliophora</taxon>
        <taxon>Intramacronucleata</taxon>
        <taxon>Oligohymenophorea</taxon>
        <taxon>Scuticociliatia</taxon>
        <taxon>Philasterida</taxon>
        <taxon>Pseudocohnilembidae</taxon>
        <taxon>Pseudocohnilembus</taxon>
    </lineage>
</organism>
<dbReference type="GO" id="GO:0047134">
    <property type="term" value="F:protein-disulfide reductase [NAD(P)H] activity"/>
    <property type="evidence" value="ECO:0007669"/>
    <property type="project" value="InterPro"/>
</dbReference>
<protein>
    <submittedName>
        <fullName evidence="3">Thioredoxin-like fold</fullName>
    </submittedName>
</protein>
<dbReference type="AlphaFoldDB" id="A0A0V0QK36"/>
<dbReference type="SUPFAM" id="SSF52833">
    <property type="entry name" value="Thioredoxin-like"/>
    <property type="match status" value="1"/>
</dbReference>
<gene>
    <name evidence="3" type="ORF">PPERSA_11885</name>
</gene>
<dbReference type="InParanoid" id="A0A0V0QK36"/>
<accession>A0A0V0QK36</accession>
<dbReference type="PANTHER" id="PTHR12452:SF0">
    <property type="entry name" value="THIOREDOXIN DOMAIN-CONTAINING PROTEIN 17"/>
    <property type="match status" value="1"/>
</dbReference>
<evidence type="ECO:0000313" key="3">
    <source>
        <dbReference type="EMBL" id="KRX02545.1"/>
    </source>
</evidence>
<sequence length="132" mass="15215">MAQEKIEIDYNHFEDEYKGIISKEKNAFVVFMSNKDPQSHRPWSTDCENITGTVDQLKADANKEGVKLWICRVGNQEQWNDAGNPLKIHEVAKIKTIPTIILFQNGQVARKLEKSDIEDQDDAKKLMELIKQ</sequence>
<comment type="similarity">
    <text evidence="1">Belongs to the thioredoxin family.</text>
</comment>
<reference evidence="3 4" key="1">
    <citation type="journal article" date="2015" name="Sci. Rep.">
        <title>Genome of the facultative scuticociliatosis pathogen Pseudocohnilembus persalinus provides insight into its virulence through horizontal gene transfer.</title>
        <authorList>
            <person name="Xiong J."/>
            <person name="Wang G."/>
            <person name="Cheng J."/>
            <person name="Tian M."/>
            <person name="Pan X."/>
            <person name="Warren A."/>
            <person name="Jiang C."/>
            <person name="Yuan D."/>
            <person name="Miao W."/>
        </authorList>
    </citation>
    <scope>NUCLEOTIDE SEQUENCE [LARGE SCALE GENOMIC DNA]</scope>
    <source>
        <strain evidence="3">36N120E</strain>
    </source>
</reference>